<accession>A0ABN8YX89</accession>
<organism evidence="2 3">
    <name type="scientific">Rangifer tarandus platyrhynchus</name>
    <name type="common">Svalbard reindeer</name>
    <dbReference type="NCBI Taxonomy" id="3082113"/>
    <lineage>
        <taxon>Eukaryota</taxon>
        <taxon>Metazoa</taxon>
        <taxon>Chordata</taxon>
        <taxon>Craniata</taxon>
        <taxon>Vertebrata</taxon>
        <taxon>Euteleostomi</taxon>
        <taxon>Mammalia</taxon>
        <taxon>Eutheria</taxon>
        <taxon>Laurasiatheria</taxon>
        <taxon>Artiodactyla</taxon>
        <taxon>Ruminantia</taxon>
        <taxon>Pecora</taxon>
        <taxon>Cervidae</taxon>
        <taxon>Odocoileinae</taxon>
        <taxon>Rangifer</taxon>
    </lineage>
</organism>
<proteinExistence type="predicted"/>
<keyword evidence="3" id="KW-1185">Reference proteome</keyword>
<feature type="region of interest" description="Disordered" evidence="1">
    <location>
        <begin position="1"/>
        <end position="35"/>
    </location>
</feature>
<sequence length="134" mass="14339">MVALNVGSMPGPAPPQFPGHSLPSSSLKGWGPRSQEAHPWLRPLVWSPCPFCDQNRAWTTSAWAGDSMGQRGQRGTEGTAWDRGDSVGQRHAPQETQALAEPQYRPALHVPAAFGEGKKQRGQGEAWSGVQGSG</sequence>
<evidence type="ECO:0000313" key="3">
    <source>
        <dbReference type="Proteomes" id="UP001176941"/>
    </source>
</evidence>
<evidence type="ECO:0000313" key="2">
    <source>
        <dbReference type="EMBL" id="CAI9165973.1"/>
    </source>
</evidence>
<feature type="region of interest" description="Disordered" evidence="1">
    <location>
        <begin position="62"/>
        <end position="134"/>
    </location>
</feature>
<gene>
    <name evidence="2" type="ORF">MRATA1EN1_LOCUS14935</name>
</gene>
<reference evidence="2" key="1">
    <citation type="submission" date="2023-04" db="EMBL/GenBank/DDBJ databases">
        <authorList>
            <consortium name="ELIXIR-Norway"/>
        </authorList>
    </citation>
    <scope>NUCLEOTIDE SEQUENCE [LARGE SCALE GENOMIC DNA]</scope>
</reference>
<evidence type="ECO:0000256" key="1">
    <source>
        <dbReference type="SAM" id="MobiDB-lite"/>
    </source>
</evidence>
<dbReference type="Proteomes" id="UP001176941">
    <property type="component" value="Chromosome 25"/>
</dbReference>
<dbReference type="EMBL" id="OX459961">
    <property type="protein sequence ID" value="CAI9165973.1"/>
    <property type="molecule type" value="Genomic_DNA"/>
</dbReference>
<name>A0ABN8YX89_RANTA</name>
<protein>
    <submittedName>
        <fullName evidence="2">Uncharacterized protein</fullName>
    </submittedName>
</protein>